<dbReference type="InterPro" id="IPR000014">
    <property type="entry name" value="PAS"/>
</dbReference>
<dbReference type="PROSITE" id="PS00676">
    <property type="entry name" value="SIGMA54_INTERACT_2"/>
    <property type="match status" value="1"/>
</dbReference>
<dbReference type="PROSITE" id="PS50045">
    <property type="entry name" value="SIGMA54_INTERACT_4"/>
    <property type="match status" value="1"/>
</dbReference>
<dbReference type="InterPro" id="IPR025662">
    <property type="entry name" value="Sigma_54_int_dom_ATP-bd_1"/>
</dbReference>
<keyword evidence="4" id="KW-0238">DNA-binding</keyword>
<proteinExistence type="predicted"/>
<dbReference type="InterPro" id="IPR025944">
    <property type="entry name" value="Sigma_54_int_dom_CS"/>
</dbReference>
<dbReference type="PANTHER" id="PTHR32071">
    <property type="entry name" value="TRANSCRIPTIONAL REGULATORY PROTEIN"/>
    <property type="match status" value="1"/>
</dbReference>
<dbReference type="InterPro" id="IPR003593">
    <property type="entry name" value="AAA+_ATPase"/>
</dbReference>
<evidence type="ECO:0000313" key="7">
    <source>
        <dbReference type="EMBL" id="MBU5626870.1"/>
    </source>
</evidence>
<dbReference type="InterPro" id="IPR025943">
    <property type="entry name" value="Sigma_54_int_dom_ATP-bd_2"/>
</dbReference>
<organism evidence="7 8">
    <name type="scientific">Dysosmobacter acutus</name>
    <dbReference type="NCBI Taxonomy" id="2841504"/>
    <lineage>
        <taxon>Bacteria</taxon>
        <taxon>Bacillati</taxon>
        <taxon>Bacillota</taxon>
        <taxon>Clostridia</taxon>
        <taxon>Eubacteriales</taxon>
        <taxon>Oscillospiraceae</taxon>
        <taxon>Dysosmobacter</taxon>
    </lineage>
</organism>
<dbReference type="Pfam" id="PF25601">
    <property type="entry name" value="AAA_lid_14"/>
    <property type="match status" value="1"/>
</dbReference>
<dbReference type="EMBL" id="JAHLQN010000001">
    <property type="protein sequence ID" value="MBU5626870.1"/>
    <property type="molecule type" value="Genomic_DNA"/>
</dbReference>
<dbReference type="InterPro" id="IPR058031">
    <property type="entry name" value="AAA_lid_NorR"/>
</dbReference>
<feature type="domain" description="Sigma-54 factor interaction" evidence="6">
    <location>
        <begin position="263"/>
        <end position="493"/>
    </location>
</feature>
<dbReference type="Pfam" id="PF02954">
    <property type="entry name" value="HTH_8"/>
    <property type="match status" value="1"/>
</dbReference>
<keyword evidence="1" id="KW-0547">Nucleotide-binding</keyword>
<dbReference type="PROSITE" id="PS00675">
    <property type="entry name" value="SIGMA54_INTERACT_1"/>
    <property type="match status" value="1"/>
</dbReference>
<keyword evidence="3" id="KW-0805">Transcription regulation</keyword>
<evidence type="ECO:0000259" key="6">
    <source>
        <dbReference type="PROSITE" id="PS50045"/>
    </source>
</evidence>
<dbReference type="RefSeq" id="WP_216632297.1">
    <property type="nucleotide sequence ID" value="NZ_JAHLQN010000001.1"/>
</dbReference>
<protein>
    <submittedName>
        <fullName evidence="7">Sigma 54-interacting transcriptional regulator</fullName>
    </submittedName>
</protein>
<keyword evidence="5" id="KW-0804">Transcription</keyword>
<accession>A0ABS6F9Y2</accession>
<dbReference type="InterPro" id="IPR002197">
    <property type="entry name" value="HTH_Fis"/>
</dbReference>
<evidence type="ECO:0000256" key="3">
    <source>
        <dbReference type="ARBA" id="ARBA00023015"/>
    </source>
</evidence>
<dbReference type="CDD" id="cd00130">
    <property type="entry name" value="PAS"/>
    <property type="match status" value="1"/>
</dbReference>
<dbReference type="SMART" id="SM00382">
    <property type="entry name" value="AAA"/>
    <property type="match status" value="1"/>
</dbReference>
<gene>
    <name evidence="7" type="ORF">KQI82_08075</name>
</gene>
<evidence type="ECO:0000256" key="5">
    <source>
        <dbReference type="ARBA" id="ARBA00023163"/>
    </source>
</evidence>
<evidence type="ECO:0000313" key="8">
    <source>
        <dbReference type="Proteomes" id="UP000787672"/>
    </source>
</evidence>
<dbReference type="Pfam" id="PF00158">
    <property type="entry name" value="Sigma54_activat"/>
    <property type="match status" value="1"/>
</dbReference>
<dbReference type="InterPro" id="IPR002078">
    <property type="entry name" value="Sigma_54_int"/>
</dbReference>
<evidence type="ECO:0000256" key="4">
    <source>
        <dbReference type="ARBA" id="ARBA00023125"/>
    </source>
</evidence>
<dbReference type="PROSITE" id="PS00688">
    <property type="entry name" value="SIGMA54_INTERACT_3"/>
    <property type="match status" value="1"/>
</dbReference>
<evidence type="ECO:0000256" key="2">
    <source>
        <dbReference type="ARBA" id="ARBA00022840"/>
    </source>
</evidence>
<name>A0ABS6F9Y2_9FIRM</name>
<dbReference type="Proteomes" id="UP000787672">
    <property type="component" value="Unassembled WGS sequence"/>
</dbReference>
<comment type="caution">
    <text evidence="7">The sequence shown here is derived from an EMBL/GenBank/DDBJ whole genome shotgun (WGS) entry which is preliminary data.</text>
</comment>
<evidence type="ECO:0000256" key="1">
    <source>
        <dbReference type="ARBA" id="ARBA00022741"/>
    </source>
</evidence>
<reference evidence="7 8" key="1">
    <citation type="submission" date="2021-06" db="EMBL/GenBank/DDBJ databases">
        <authorList>
            <person name="Sun Q."/>
            <person name="Li D."/>
        </authorList>
    </citation>
    <scope>NUCLEOTIDE SEQUENCE [LARGE SCALE GENOMIC DNA]</scope>
    <source>
        <strain evidence="7 8">MSJ-2</strain>
    </source>
</reference>
<keyword evidence="8" id="KW-1185">Reference proteome</keyword>
<sequence>MDLQAHSAELSQVLQLIQHLFGIESAIFDNSATLVVSSSKYLEKKGTMVHKPSILEVIEQDEVTVFTPGNMPSCIGCRFNGNCPATLEILKRIMLADYPVGVLSFSAFSKSDHDRLTRDIEFFKQIIYDFVELISNLLRGSGGDINSGNIDGYLSALTELMPDGLLVTDRQGNILSMNGAALGMLSGSCLKSVRDFLPEELVAMILEGSRVEDHSVTADKENSFSVSTVPIKTAEEVEGAAVRLVRKSGRILAKAKLPETDTMQGSGAHMSSIKRRMKKVVNSPSSVFISGETGTGKGLLAKSIHYESDRSDKPFVTISCANIPESLFESELFGYEAGAFTGALKSGKRGKLEMAEGGTLFLDEISEMPMNMQAKLLNVLQDYRFERVGGTNTVRVNARIISASNADMNQRIAENRFRADLFYRLNVINIEMLPLRERMEDMPQLLTAFLAKFNQRLNSHVVSFSQEVLDLFYRYSWPGNIRQLENIVEYCVNMAEGSTVKVEDLPAYFLREVSNQPAPTLKGMESATIREMLDHYGWDMKGKARTAEALGISLRTLYRKMDQAHFSDK</sequence>
<keyword evidence="2" id="KW-0067">ATP-binding</keyword>
<dbReference type="CDD" id="cd00009">
    <property type="entry name" value="AAA"/>
    <property type="match status" value="1"/>
</dbReference>